<organism evidence="7">
    <name type="scientific">Solibacter usitatus (strain Ellin6076)</name>
    <dbReference type="NCBI Taxonomy" id="234267"/>
    <lineage>
        <taxon>Bacteria</taxon>
        <taxon>Pseudomonadati</taxon>
        <taxon>Acidobacteriota</taxon>
        <taxon>Terriglobia</taxon>
        <taxon>Bryobacterales</taxon>
        <taxon>Solibacteraceae</taxon>
        <taxon>Candidatus Solibacter</taxon>
    </lineage>
</organism>
<evidence type="ECO:0000256" key="1">
    <source>
        <dbReference type="ARBA" id="ARBA00004141"/>
    </source>
</evidence>
<feature type="transmembrane region" description="Helical" evidence="5">
    <location>
        <begin position="134"/>
        <end position="157"/>
    </location>
</feature>
<dbReference type="InterPro" id="IPR011701">
    <property type="entry name" value="MFS"/>
</dbReference>
<keyword evidence="3 5" id="KW-1133">Transmembrane helix</keyword>
<dbReference type="AlphaFoldDB" id="Q023Y3"/>
<dbReference type="HOGENOM" id="CLU_001265_46_1_0"/>
<feature type="transmembrane region" description="Helical" evidence="5">
    <location>
        <begin position="48"/>
        <end position="69"/>
    </location>
</feature>
<dbReference type="CDD" id="cd17316">
    <property type="entry name" value="MFS_SV2_like"/>
    <property type="match status" value="1"/>
</dbReference>
<evidence type="ECO:0000313" key="7">
    <source>
        <dbReference type="EMBL" id="ABJ83693.1"/>
    </source>
</evidence>
<dbReference type="InterPro" id="IPR020846">
    <property type="entry name" value="MFS_dom"/>
</dbReference>
<gene>
    <name evidence="7" type="ordered locus">Acid_2704</name>
</gene>
<dbReference type="PROSITE" id="PS00217">
    <property type="entry name" value="SUGAR_TRANSPORT_2"/>
    <property type="match status" value="1"/>
</dbReference>
<dbReference type="InterPro" id="IPR005829">
    <property type="entry name" value="Sugar_transporter_CS"/>
</dbReference>
<dbReference type="KEGG" id="sus:Acid_2704"/>
<dbReference type="InParanoid" id="Q023Y3"/>
<reference evidence="7" key="1">
    <citation type="submission" date="2006-10" db="EMBL/GenBank/DDBJ databases">
        <title>Complete sequence of Solibacter usitatus Ellin6076.</title>
        <authorList>
            <consortium name="US DOE Joint Genome Institute"/>
            <person name="Copeland A."/>
            <person name="Lucas S."/>
            <person name="Lapidus A."/>
            <person name="Barry K."/>
            <person name="Detter J.C."/>
            <person name="Glavina del Rio T."/>
            <person name="Hammon N."/>
            <person name="Israni S."/>
            <person name="Dalin E."/>
            <person name="Tice H."/>
            <person name="Pitluck S."/>
            <person name="Thompson L.S."/>
            <person name="Brettin T."/>
            <person name="Bruce D."/>
            <person name="Han C."/>
            <person name="Tapia R."/>
            <person name="Gilna P."/>
            <person name="Schmutz J."/>
            <person name="Larimer F."/>
            <person name="Land M."/>
            <person name="Hauser L."/>
            <person name="Kyrpides N."/>
            <person name="Mikhailova N."/>
            <person name="Janssen P.H."/>
            <person name="Kuske C.R."/>
            <person name="Richardson P."/>
        </authorList>
    </citation>
    <scope>NUCLEOTIDE SEQUENCE</scope>
    <source>
        <strain evidence="7">Ellin6076</strain>
    </source>
</reference>
<dbReference type="Gene3D" id="1.20.1250.20">
    <property type="entry name" value="MFS general substrate transporter like domains"/>
    <property type="match status" value="2"/>
</dbReference>
<dbReference type="PROSITE" id="PS50850">
    <property type="entry name" value="MFS"/>
    <property type="match status" value="1"/>
</dbReference>
<evidence type="ECO:0000259" key="6">
    <source>
        <dbReference type="PROSITE" id="PS50850"/>
    </source>
</evidence>
<sequence>MKSEGNDHRAALLAGYLGWTLDAFDFFLVVFCLTAIGREFQQSDATMALAITITLAFRPLGAIIFGLLADRYGRRLPLMLNLVFYSIVEVASGLAPNFRTFLILRALFGIGMGGEWGVGASLAMEKVPPKLRGLLSGFLQQGYATGYLLAAICYFLLFERFGWRPLFFLGGLPALLAIFVRARVKESEVWRKTKHDSWGQLMRAIVSHWKLFFYLVFLMMAMNFAAHGTQDMYPTFLERQWHFGVGMRAGVTGGSMIGAIIGGTLVGWISDKVGRRRAMIGALLLATLVVPLWAFAPSVPLLVLGAFLMQFLVQGAWGVVPAHLAELSPDAVRGFLPGFGYQCGVLLASAVTYIEAVFAHRTSYAIAMAGTAATVFLLAALATALGSERRATVFGE</sequence>
<dbReference type="InterPro" id="IPR036259">
    <property type="entry name" value="MFS_trans_sf"/>
</dbReference>
<dbReference type="STRING" id="234267.Acid_2704"/>
<evidence type="ECO:0000256" key="2">
    <source>
        <dbReference type="ARBA" id="ARBA00022692"/>
    </source>
</evidence>
<comment type="subcellular location">
    <subcellularLocation>
        <location evidence="1">Membrane</location>
        <topology evidence="1">Multi-pass membrane protein</topology>
    </subcellularLocation>
</comment>
<accession>Q023Y3</accession>
<dbReference type="GO" id="GO:0046943">
    <property type="term" value="F:carboxylic acid transmembrane transporter activity"/>
    <property type="evidence" value="ECO:0007669"/>
    <property type="project" value="TreeGrafter"/>
</dbReference>
<feature type="domain" description="Major facilitator superfamily (MFS) profile" evidence="6">
    <location>
        <begin position="11"/>
        <end position="390"/>
    </location>
</feature>
<dbReference type="Pfam" id="PF07690">
    <property type="entry name" value="MFS_1"/>
    <property type="match status" value="1"/>
</dbReference>
<dbReference type="PANTHER" id="PTHR23508:SF10">
    <property type="entry name" value="CARBOXYLIC ACID TRANSPORTER PROTEIN HOMOLOG"/>
    <property type="match status" value="1"/>
</dbReference>
<feature type="transmembrane region" description="Helical" evidence="5">
    <location>
        <begin position="101"/>
        <end position="122"/>
    </location>
</feature>
<evidence type="ECO:0000256" key="4">
    <source>
        <dbReference type="ARBA" id="ARBA00023136"/>
    </source>
</evidence>
<feature type="transmembrane region" description="Helical" evidence="5">
    <location>
        <begin position="76"/>
        <end position="95"/>
    </location>
</feature>
<dbReference type="SUPFAM" id="SSF103473">
    <property type="entry name" value="MFS general substrate transporter"/>
    <property type="match status" value="1"/>
</dbReference>
<proteinExistence type="predicted"/>
<evidence type="ECO:0000256" key="3">
    <source>
        <dbReference type="ARBA" id="ARBA00022989"/>
    </source>
</evidence>
<feature type="transmembrane region" description="Helical" evidence="5">
    <location>
        <begin position="278"/>
        <end position="296"/>
    </location>
</feature>
<dbReference type="eggNOG" id="COG2814">
    <property type="taxonomic scope" value="Bacteria"/>
</dbReference>
<dbReference type="OrthoDB" id="9787026at2"/>
<feature type="transmembrane region" description="Helical" evidence="5">
    <location>
        <begin position="205"/>
        <end position="225"/>
    </location>
</feature>
<dbReference type="GO" id="GO:0005886">
    <property type="term" value="C:plasma membrane"/>
    <property type="evidence" value="ECO:0007669"/>
    <property type="project" value="TreeGrafter"/>
</dbReference>
<feature type="transmembrane region" description="Helical" evidence="5">
    <location>
        <begin position="364"/>
        <end position="385"/>
    </location>
</feature>
<dbReference type="PROSITE" id="PS00216">
    <property type="entry name" value="SUGAR_TRANSPORT_1"/>
    <property type="match status" value="1"/>
</dbReference>
<feature type="transmembrane region" description="Helical" evidence="5">
    <location>
        <begin position="12"/>
        <end position="36"/>
    </location>
</feature>
<keyword evidence="2 5" id="KW-0812">Transmembrane</keyword>
<feature type="transmembrane region" description="Helical" evidence="5">
    <location>
        <begin position="334"/>
        <end position="358"/>
    </location>
</feature>
<keyword evidence="4 5" id="KW-0472">Membrane</keyword>
<dbReference type="Pfam" id="PF00083">
    <property type="entry name" value="Sugar_tr"/>
    <property type="match status" value="1"/>
</dbReference>
<dbReference type="InterPro" id="IPR005828">
    <property type="entry name" value="MFS_sugar_transport-like"/>
</dbReference>
<feature type="transmembrane region" description="Helical" evidence="5">
    <location>
        <begin position="163"/>
        <end position="184"/>
    </location>
</feature>
<dbReference type="EMBL" id="CP000473">
    <property type="protein sequence ID" value="ABJ83693.1"/>
    <property type="molecule type" value="Genomic_DNA"/>
</dbReference>
<feature type="transmembrane region" description="Helical" evidence="5">
    <location>
        <begin position="245"/>
        <end position="266"/>
    </location>
</feature>
<name>Q023Y3_SOLUE</name>
<dbReference type="PANTHER" id="PTHR23508">
    <property type="entry name" value="CARBOXYLIC ACID TRANSPORTER PROTEIN HOMOLOG"/>
    <property type="match status" value="1"/>
</dbReference>
<evidence type="ECO:0000256" key="5">
    <source>
        <dbReference type="SAM" id="Phobius"/>
    </source>
</evidence>
<protein>
    <submittedName>
        <fullName evidence="7">Major facilitator superfamily MFS_1</fullName>
    </submittedName>
</protein>